<sequence>MRNRSLATRKGLLSSAKAVTTIVAMLFLQLVAAQPAQAAGCYDGTCTGKDPEAMGCAADAVTVDRLVNESAIFELRYSAACHANWGRYVNGGAGSPTQTNLDGVPPEPHYPPYTFDIYTYWAGGSKQHPFWTPMGAGRDATRVCGRYKDGAVHGWNTWYCTEYH</sequence>
<keyword evidence="1" id="KW-0732">Signal</keyword>
<name>A0A839E8Y7_9PSEU</name>
<evidence type="ECO:0008006" key="4">
    <source>
        <dbReference type="Google" id="ProtNLM"/>
    </source>
</evidence>
<accession>A0A839E8Y7</accession>
<evidence type="ECO:0000313" key="3">
    <source>
        <dbReference type="Proteomes" id="UP000569329"/>
    </source>
</evidence>
<proteinExistence type="predicted"/>
<feature type="signal peptide" evidence="1">
    <location>
        <begin position="1"/>
        <end position="38"/>
    </location>
</feature>
<keyword evidence="3" id="KW-1185">Reference proteome</keyword>
<dbReference type="Proteomes" id="UP000569329">
    <property type="component" value="Unassembled WGS sequence"/>
</dbReference>
<feature type="chain" id="PRO_5032690714" description="DUF2690 domain-containing protein" evidence="1">
    <location>
        <begin position="39"/>
        <end position="164"/>
    </location>
</feature>
<evidence type="ECO:0000256" key="1">
    <source>
        <dbReference type="SAM" id="SignalP"/>
    </source>
</evidence>
<comment type="caution">
    <text evidence="2">The sequence shown here is derived from an EMBL/GenBank/DDBJ whole genome shotgun (WGS) entry which is preliminary data.</text>
</comment>
<reference evidence="2 3" key="1">
    <citation type="submission" date="2020-07" db="EMBL/GenBank/DDBJ databases">
        <title>Sequencing the genomes of 1000 actinobacteria strains.</title>
        <authorList>
            <person name="Klenk H.-P."/>
        </authorList>
    </citation>
    <scope>NUCLEOTIDE SEQUENCE [LARGE SCALE GENOMIC DNA]</scope>
    <source>
        <strain evidence="2 3">DSM 45975</strain>
    </source>
</reference>
<protein>
    <recommendedName>
        <fullName evidence="4">DUF2690 domain-containing protein</fullName>
    </recommendedName>
</protein>
<dbReference type="AlphaFoldDB" id="A0A839E8Y7"/>
<dbReference type="Pfam" id="PF10901">
    <property type="entry name" value="DUF2690"/>
    <property type="match status" value="1"/>
</dbReference>
<gene>
    <name evidence="2" type="ORF">FHX42_004682</name>
</gene>
<evidence type="ECO:0000313" key="2">
    <source>
        <dbReference type="EMBL" id="MBA8827298.1"/>
    </source>
</evidence>
<organism evidence="2 3">
    <name type="scientific">Halosaccharopolyspora lacisalsi</name>
    <dbReference type="NCBI Taxonomy" id="1000566"/>
    <lineage>
        <taxon>Bacteria</taxon>
        <taxon>Bacillati</taxon>
        <taxon>Actinomycetota</taxon>
        <taxon>Actinomycetes</taxon>
        <taxon>Pseudonocardiales</taxon>
        <taxon>Pseudonocardiaceae</taxon>
        <taxon>Halosaccharopolyspora</taxon>
    </lineage>
</organism>
<dbReference type="InterPro" id="IPR021224">
    <property type="entry name" value="DUF2690"/>
</dbReference>
<dbReference type="EMBL" id="JACGWZ010000007">
    <property type="protein sequence ID" value="MBA8827298.1"/>
    <property type="molecule type" value="Genomic_DNA"/>
</dbReference>